<dbReference type="SUPFAM" id="SSF53067">
    <property type="entry name" value="Actin-like ATPase domain"/>
    <property type="match status" value="1"/>
</dbReference>
<dbReference type="Proteomes" id="UP000282529">
    <property type="component" value="Unassembled WGS sequence"/>
</dbReference>
<dbReference type="Gene3D" id="3.30.1490.300">
    <property type="match status" value="1"/>
</dbReference>
<evidence type="ECO:0000256" key="2">
    <source>
        <dbReference type="SAM" id="Phobius"/>
    </source>
</evidence>
<dbReference type="PANTHER" id="PTHR32432">
    <property type="entry name" value="CELL DIVISION PROTEIN FTSA-RELATED"/>
    <property type="match status" value="1"/>
</dbReference>
<evidence type="ECO:0000313" key="4">
    <source>
        <dbReference type="Proteomes" id="UP000282529"/>
    </source>
</evidence>
<dbReference type="EMBL" id="RQPI01000010">
    <property type="protein sequence ID" value="RQW10087.1"/>
    <property type="molecule type" value="Genomic_DNA"/>
</dbReference>
<evidence type="ECO:0000256" key="1">
    <source>
        <dbReference type="SAM" id="MobiDB-lite"/>
    </source>
</evidence>
<organism evidence="3 4">
    <name type="scientific">Paenibacillus rhizophilus</name>
    <dbReference type="NCBI Taxonomy" id="1850366"/>
    <lineage>
        <taxon>Bacteria</taxon>
        <taxon>Bacillati</taxon>
        <taxon>Bacillota</taxon>
        <taxon>Bacilli</taxon>
        <taxon>Bacillales</taxon>
        <taxon>Paenibacillaceae</taxon>
        <taxon>Paenibacillus</taxon>
    </lineage>
</organism>
<feature type="compositionally biased region" description="Polar residues" evidence="1">
    <location>
        <begin position="526"/>
        <end position="544"/>
    </location>
</feature>
<sequence length="544" mass="59438">MLGLRTPAAGLAIEQTGIRYISLKNKKSWEVRKKRFLPLPPGMIVGNQVAEGAALLDRVKKWVKKEGLRGTRIALSIPPSQIIVRKMTIPSTNDKQVEQLVKLEVETGLHLPFDNPVYDYVTTEVDEDQSHLLVFAAPRKPIQEYIDILEKAGLRVSSVEIAATALARSLSLGQGESFEETMLINMEQSMLDVYMFRSGNPVFIRTINRGDLNQAVPSADLAPGGEQYMAEAAASSEASQKQLSPEQMVEITAEISRMLNFYQYSLHDGSTRIKNVLIAGSPDTRRQLFEELNLSLTELEVSMIGLDPFAATNLPDPGLNDYRVAVGAALRSSGFLTIDLLPREDREAMLFPYLATALVGIWLLGVIGTGIYYAAERGKISNNNEQIQGAQDRGTMLQVELAKLNGGGGQLNRKAAVDEILKYKMNIVSVLNELASGLPQGSALRNINYTYRTSIDLTVKVPRMEDASIYLANLRQMSFTVDASIQKLTEGDTGAGPASTLLTKSYTAVYKVNLTAKKPNEDAGGTDTSGQESQGEVDSSGTNQ</sequence>
<gene>
    <name evidence="3" type="ORF">EH198_16790</name>
</gene>
<evidence type="ECO:0000313" key="3">
    <source>
        <dbReference type="EMBL" id="RQW10087.1"/>
    </source>
</evidence>
<keyword evidence="4" id="KW-1185">Reference proteome</keyword>
<dbReference type="PANTHER" id="PTHR32432:SF3">
    <property type="entry name" value="ETHANOLAMINE UTILIZATION PROTEIN EUTJ"/>
    <property type="match status" value="1"/>
</dbReference>
<dbReference type="InterPro" id="IPR043129">
    <property type="entry name" value="ATPase_NBD"/>
</dbReference>
<dbReference type="Pfam" id="PF11104">
    <property type="entry name" value="PilM_2"/>
    <property type="match status" value="1"/>
</dbReference>
<feature type="transmembrane region" description="Helical" evidence="2">
    <location>
        <begin position="350"/>
        <end position="375"/>
    </location>
</feature>
<dbReference type="InterPro" id="IPR005883">
    <property type="entry name" value="PilM"/>
</dbReference>
<dbReference type="OrthoDB" id="2690797at2"/>
<accession>A0A3N9P3T1</accession>
<dbReference type="InterPro" id="IPR050696">
    <property type="entry name" value="FtsA/MreB"/>
</dbReference>
<feature type="region of interest" description="Disordered" evidence="1">
    <location>
        <begin position="517"/>
        <end position="544"/>
    </location>
</feature>
<keyword evidence="2" id="KW-0472">Membrane</keyword>
<comment type="caution">
    <text evidence="3">The sequence shown here is derived from an EMBL/GenBank/DDBJ whole genome shotgun (WGS) entry which is preliminary data.</text>
</comment>
<proteinExistence type="predicted"/>
<evidence type="ECO:0008006" key="5">
    <source>
        <dbReference type="Google" id="ProtNLM"/>
    </source>
</evidence>
<dbReference type="Gene3D" id="3.30.420.40">
    <property type="match status" value="2"/>
</dbReference>
<dbReference type="RefSeq" id="WP_124696668.1">
    <property type="nucleotide sequence ID" value="NZ_JBHUFE010000036.1"/>
</dbReference>
<reference evidence="3 4" key="1">
    <citation type="submission" date="2018-11" db="EMBL/GenBank/DDBJ databases">
        <title>Genome sequence of strain 7197.</title>
        <authorList>
            <person name="Gao J."/>
            <person name="Sun J."/>
        </authorList>
    </citation>
    <scope>NUCLEOTIDE SEQUENCE [LARGE SCALE GENOMIC DNA]</scope>
    <source>
        <strain evidence="3 4">7197</strain>
    </source>
</reference>
<keyword evidence="2" id="KW-1133">Transmembrane helix</keyword>
<dbReference type="AlphaFoldDB" id="A0A3N9P3T1"/>
<name>A0A3N9P3T1_9BACL</name>
<keyword evidence="2" id="KW-0812">Transmembrane</keyword>
<protein>
    <recommendedName>
        <fullName evidence="5">Pilus assembly protein PilM</fullName>
    </recommendedName>
</protein>